<evidence type="ECO:0000313" key="3">
    <source>
        <dbReference type="Proteomes" id="UP001054857"/>
    </source>
</evidence>
<feature type="region of interest" description="Disordered" evidence="1">
    <location>
        <begin position="257"/>
        <end position="364"/>
    </location>
</feature>
<protein>
    <submittedName>
        <fullName evidence="2">Uncharacterized protein</fullName>
    </submittedName>
</protein>
<gene>
    <name evidence="2" type="ORF">Agub_g7507</name>
</gene>
<organism evidence="2 3">
    <name type="scientific">Astrephomene gubernaculifera</name>
    <dbReference type="NCBI Taxonomy" id="47775"/>
    <lineage>
        <taxon>Eukaryota</taxon>
        <taxon>Viridiplantae</taxon>
        <taxon>Chlorophyta</taxon>
        <taxon>core chlorophytes</taxon>
        <taxon>Chlorophyceae</taxon>
        <taxon>CS clade</taxon>
        <taxon>Chlamydomonadales</taxon>
        <taxon>Astrephomenaceae</taxon>
        <taxon>Astrephomene</taxon>
    </lineage>
</organism>
<feature type="compositionally biased region" description="Acidic residues" evidence="1">
    <location>
        <begin position="353"/>
        <end position="364"/>
    </location>
</feature>
<feature type="region of interest" description="Disordered" evidence="1">
    <location>
        <begin position="1"/>
        <end position="58"/>
    </location>
</feature>
<feature type="compositionally biased region" description="Low complexity" evidence="1">
    <location>
        <begin position="300"/>
        <end position="335"/>
    </location>
</feature>
<reference evidence="2 3" key="1">
    <citation type="journal article" date="2021" name="Sci. Rep.">
        <title>Genome sequencing of the multicellular alga Astrephomene provides insights into convergent evolution of germ-soma differentiation.</title>
        <authorList>
            <person name="Yamashita S."/>
            <person name="Yamamoto K."/>
            <person name="Matsuzaki R."/>
            <person name="Suzuki S."/>
            <person name="Yamaguchi H."/>
            <person name="Hirooka S."/>
            <person name="Minakuchi Y."/>
            <person name="Miyagishima S."/>
            <person name="Kawachi M."/>
            <person name="Toyoda A."/>
            <person name="Nozaki H."/>
        </authorList>
    </citation>
    <scope>NUCLEOTIDE SEQUENCE [LARGE SCALE GENOMIC DNA]</scope>
    <source>
        <strain evidence="2 3">NIES-4017</strain>
    </source>
</reference>
<accession>A0AAD3HMF1</accession>
<dbReference type="EMBL" id="BMAR01000011">
    <property type="protein sequence ID" value="GFR46038.1"/>
    <property type="molecule type" value="Genomic_DNA"/>
</dbReference>
<feature type="compositionally biased region" description="Low complexity" evidence="1">
    <location>
        <begin position="23"/>
        <end position="58"/>
    </location>
</feature>
<name>A0AAD3HMF1_9CHLO</name>
<sequence length="364" mass="37819">MPPSTELTLKDDGDSAGAMDAQLPSSSSSLTLSLSDSGSYNSPGSSSSSAGTGSGTTLITTTPEGLVIREETPSAFMQQVQRASNIVFNAGLVALLRAWANPSPQPDAASAGVPEWYAEEWAQRTRMRSLANRVARDTAAFAAACYLMDGVEAGMRQLRGKQDHYNKVMGGVTAGGLLSLVWYPRDPRARVMLSVGGAAVGFVTHGIEQAGNAVLLQRQKDLEKELLHKPDEQLRTEVNPYYLRALVRAKQEQLQAEARRTAAEAAAAQQRGLPMPPPSGAPPSPPSPLGQAGVPASLYGSSSTSSGSGAAPPSSSSWGSGATPSSQQYGNVRSVDGGGSGGVSHDRGLLVISEEEDGEGEGEH</sequence>
<proteinExistence type="predicted"/>
<evidence type="ECO:0000313" key="2">
    <source>
        <dbReference type="EMBL" id="GFR46038.1"/>
    </source>
</evidence>
<evidence type="ECO:0000256" key="1">
    <source>
        <dbReference type="SAM" id="MobiDB-lite"/>
    </source>
</evidence>
<dbReference type="AlphaFoldDB" id="A0AAD3HMF1"/>
<keyword evidence="3" id="KW-1185">Reference proteome</keyword>
<feature type="compositionally biased region" description="Pro residues" evidence="1">
    <location>
        <begin position="274"/>
        <end position="288"/>
    </location>
</feature>
<dbReference type="Proteomes" id="UP001054857">
    <property type="component" value="Unassembled WGS sequence"/>
</dbReference>
<comment type="caution">
    <text evidence="2">The sequence shown here is derived from an EMBL/GenBank/DDBJ whole genome shotgun (WGS) entry which is preliminary data.</text>
</comment>